<dbReference type="AlphaFoldDB" id="A0A5N4A4A5"/>
<organism evidence="1 2">
    <name type="scientific">Photinus pyralis</name>
    <name type="common">Common eastern firefly</name>
    <name type="synonym">Lampyris pyralis</name>
    <dbReference type="NCBI Taxonomy" id="7054"/>
    <lineage>
        <taxon>Eukaryota</taxon>
        <taxon>Metazoa</taxon>
        <taxon>Ecdysozoa</taxon>
        <taxon>Arthropoda</taxon>
        <taxon>Hexapoda</taxon>
        <taxon>Insecta</taxon>
        <taxon>Pterygota</taxon>
        <taxon>Neoptera</taxon>
        <taxon>Endopterygota</taxon>
        <taxon>Coleoptera</taxon>
        <taxon>Polyphaga</taxon>
        <taxon>Elateriformia</taxon>
        <taxon>Elateroidea</taxon>
        <taxon>Lampyridae</taxon>
        <taxon>Lampyrinae</taxon>
        <taxon>Photinus</taxon>
    </lineage>
</organism>
<keyword evidence="2" id="KW-1185">Reference proteome</keyword>
<gene>
    <name evidence="1" type="ORF">PPYR_14093</name>
</gene>
<accession>A0A5N4A4A5</accession>
<dbReference type="EMBL" id="VVIM01000010">
    <property type="protein sequence ID" value="KAB0792132.1"/>
    <property type="molecule type" value="Genomic_DNA"/>
</dbReference>
<dbReference type="InParanoid" id="A0A5N4A4A5"/>
<evidence type="ECO:0000313" key="1">
    <source>
        <dbReference type="EMBL" id="KAB0792132.1"/>
    </source>
</evidence>
<name>A0A5N4A4A5_PHOPY</name>
<evidence type="ECO:0000313" key="2">
    <source>
        <dbReference type="Proteomes" id="UP000327044"/>
    </source>
</evidence>
<proteinExistence type="predicted"/>
<dbReference type="Proteomes" id="UP000327044">
    <property type="component" value="Unassembled WGS sequence"/>
</dbReference>
<protein>
    <submittedName>
        <fullName evidence="1">Uncharacterized protein</fullName>
    </submittedName>
</protein>
<reference evidence="1 2" key="1">
    <citation type="journal article" date="2018" name="Elife">
        <title>Firefly genomes illuminate parallel origins of bioluminescence in beetles.</title>
        <authorList>
            <person name="Fallon T.R."/>
            <person name="Lower S.E."/>
            <person name="Chang C.H."/>
            <person name="Bessho-Uehara M."/>
            <person name="Martin G.J."/>
            <person name="Bewick A.J."/>
            <person name="Behringer M."/>
            <person name="Debat H.J."/>
            <person name="Wong I."/>
            <person name="Day J.C."/>
            <person name="Suvorov A."/>
            <person name="Silva C.J."/>
            <person name="Stanger-Hall K.F."/>
            <person name="Hall D.W."/>
            <person name="Schmitz R.J."/>
            <person name="Nelson D.R."/>
            <person name="Lewis S.M."/>
            <person name="Shigenobu S."/>
            <person name="Bybee S.M."/>
            <person name="Larracuente A.M."/>
            <person name="Oba Y."/>
            <person name="Weng J.K."/>
        </authorList>
    </citation>
    <scope>NUCLEOTIDE SEQUENCE [LARGE SCALE GENOMIC DNA]</scope>
    <source>
        <strain evidence="1">1611_PpyrPB1</strain>
        <tissue evidence="1">Whole body</tissue>
    </source>
</reference>
<comment type="caution">
    <text evidence="1">The sequence shown here is derived from an EMBL/GenBank/DDBJ whole genome shotgun (WGS) entry which is preliminary data.</text>
</comment>
<sequence>MKSRKYGKATLPINRNKQRCRVDIKGQSFSCSSTMKYLAILVVCLAFSSCNAKKLKRCRPKNCIDVEVQRQQLINFPFGCLNTDYLSEWRKCVLQDDQSVKCLQERFNKCTRQIKIRHDKGCDKCDAVALKNNIDQLQKINFSCFYKKFLGYFNDHLSNADWDNDKCPGAKLNKFFKEAYAKDTS</sequence>